<feature type="compositionally biased region" description="Low complexity" evidence="1">
    <location>
        <begin position="199"/>
        <end position="215"/>
    </location>
</feature>
<dbReference type="InterPro" id="IPR007021">
    <property type="entry name" value="DUF659"/>
</dbReference>
<feature type="region of interest" description="Disordered" evidence="1">
    <location>
        <begin position="83"/>
        <end position="173"/>
    </location>
</feature>
<keyword evidence="5" id="KW-1185">Reference proteome</keyword>
<evidence type="ECO:0000259" key="2">
    <source>
        <dbReference type="Pfam" id="PF04937"/>
    </source>
</evidence>
<evidence type="ECO:0000259" key="3">
    <source>
        <dbReference type="Pfam" id="PF05699"/>
    </source>
</evidence>
<feature type="domain" description="HAT C-terminal dimerisation" evidence="3">
    <location>
        <begin position="635"/>
        <end position="706"/>
    </location>
</feature>
<proteinExistence type="predicted"/>
<sequence>MRPRYCLRRPAAAHGSHPQGSLSEAHNCCILCYPDTAKSHRIPYRIHIRYGYAGDTRRRHLQAVSPSPSKDPLRNSAPGAFRAQRIRPSPYPPLPVPEALPPTEASSGQRRLHSSARTRATQEGKGGRLPATSHRRRATTFTGDEQTRPLDSSRSSGPRRLAAGPAAKPTASRKLAAWRLTPICKIRAPYMASPNLSRASGSATAAPGSGSSTPSLSEQTETRTADIKAPLWIHVTVLEKAKAGGGNTERRHIESLLDSTKSTWPERGVTICSDGWSDPRRRPIINFIAVFEKASIFLRADNCEGQVKTKEYIAEKLRGIIEEVGRQNVVQIITDNAANCKGAGLLIEVEYDNIFWTPCVVHTLNLAMKSICEPKVPREPSDEDLFVWNQLEFMHNVKSDATMIKNFIMNHGMRLSMFNEFSHLKLLSIAETRFASVVCMLKRFVEIKTALQHMVISDKWSIYKDDAPTAQVVKEKILSDVWWGNVEYILRITNPIYEMIRLADTDTPCLHLIYEMWDSMIERVKKEIYLYEGKELDEVSDLYNVIHDILIARWTKGNNPLHCLAHSLNPRYYSKKWLKEGVGRVPPHKDNEVFKMRMTCFKKFFRIPQELAKVKEEYSRFSTCLEEFNDPDSIHDRWAVSPMTWWTNHGHSVPLLMGLAIKLLSQPASSSCCERNWSTYSFVHSVKKNALTPQRAEDLVFVHSNLRHLSRRSDAYKKGETTMWDVGGDSFDSLGGVGLLEVAELSLDEPELQAISFGMGYAEAKSVEESETIEEEQES</sequence>
<protein>
    <recommendedName>
        <fullName evidence="6">DUF659 domain-containing protein</fullName>
    </recommendedName>
</protein>
<dbReference type="Proteomes" id="UP001341281">
    <property type="component" value="Chromosome 01"/>
</dbReference>
<feature type="domain" description="DUF659" evidence="2">
    <location>
        <begin position="249"/>
        <end position="374"/>
    </location>
</feature>
<feature type="region of interest" description="Disordered" evidence="1">
    <location>
        <begin position="1"/>
        <end position="22"/>
    </location>
</feature>
<evidence type="ECO:0008006" key="6">
    <source>
        <dbReference type="Google" id="ProtNLM"/>
    </source>
</evidence>
<dbReference type="SUPFAM" id="SSF53098">
    <property type="entry name" value="Ribonuclease H-like"/>
    <property type="match status" value="1"/>
</dbReference>
<feature type="compositionally biased region" description="Pro residues" evidence="1">
    <location>
        <begin position="89"/>
        <end position="100"/>
    </location>
</feature>
<dbReference type="Pfam" id="PF05699">
    <property type="entry name" value="Dimer_Tnp_hAT"/>
    <property type="match status" value="1"/>
</dbReference>
<dbReference type="GO" id="GO:0046983">
    <property type="term" value="F:protein dimerization activity"/>
    <property type="evidence" value="ECO:0007669"/>
    <property type="project" value="InterPro"/>
</dbReference>
<dbReference type="InterPro" id="IPR012337">
    <property type="entry name" value="RNaseH-like_sf"/>
</dbReference>
<accession>A0AAQ3PF22</accession>
<reference evidence="4 5" key="1">
    <citation type="submission" date="2024-02" db="EMBL/GenBank/DDBJ databases">
        <title>High-quality chromosome-scale genome assembly of Pensacola bahiagrass (Paspalum notatum Flugge var. saurae).</title>
        <authorList>
            <person name="Vega J.M."/>
            <person name="Podio M."/>
            <person name="Orjuela J."/>
            <person name="Siena L.A."/>
            <person name="Pessino S.C."/>
            <person name="Combes M.C."/>
            <person name="Mariac C."/>
            <person name="Albertini E."/>
            <person name="Pupilli F."/>
            <person name="Ortiz J.P.A."/>
            <person name="Leblanc O."/>
        </authorList>
    </citation>
    <scope>NUCLEOTIDE SEQUENCE [LARGE SCALE GENOMIC DNA]</scope>
    <source>
        <strain evidence="4">R1</strain>
        <tissue evidence="4">Leaf</tissue>
    </source>
</reference>
<dbReference type="InterPro" id="IPR008906">
    <property type="entry name" value="HATC_C_dom"/>
</dbReference>
<dbReference type="PANTHER" id="PTHR32166:SF81">
    <property type="entry name" value="OS06G0658400 PROTEIN"/>
    <property type="match status" value="1"/>
</dbReference>
<evidence type="ECO:0000313" key="4">
    <source>
        <dbReference type="EMBL" id="WVZ50320.1"/>
    </source>
</evidence>
<feature type="region of interest" description="Disordered" evidence="1">
    <location>
        <begin position="195"/>
        <end position="223"/>
    </location>
</feature>
<name>A0AAQ3PF22_PASNO</name>
<evidence type="ECO:0000313" key="5">
    <source>
        <dbReference type="Proteomes" id="UP001341281"/>
    </source>
</evidence>
<dbReference type="Pfam" id="PF04937">
    <property type="entry name" value="DUF659"/>
    <property type="match status" value="1"/>
</dbReference>
<gene>
    <name evidence="4" type="ORF">U9M48_001585</name>
</gene>
<feature type="compositionally biased region" description="Polar residues" evidence="1">
    <location>
        <begin position="139"/>
        <end position="156"/>
    </location>
</feature>
<dbReference type="PANTHER" id="PTHR32166">
    <property type="entry name" value="OSJNBA0013A04.12 PROTEIN"/>
    <property type="match status" value="1"/>
</dbReference>
<evidence type="ECO:0000256" key="1">
    <source>
        <dbReference type="SAM" id="MobiDB-lite"/>
    </source>
</evidence>
<dbReference type="EMBL" id="CP144745">
    <property type="protein sequence ID" value="WVZ50320.1"/>
    <property type="molecule type" value="Genomic_DNA"/>
</dbReference>
<organism evidence="4 5">
    <name type="scientific">Paspalum notatum var. saurae</name>
    <dbReference type="NCBI Taxonomy" id="547442"/>
    <lineage>
        <taxon>Eukaryota</taxon>
        <taxon>Viridiplantae</taxon>
        <taxon>Streptophyta</taxon>
        <taxon>Embryophyta</taxon>
        <taxon>Tracheophyta</taxon>
        <taxon>Spermatophyta</taxon>
        <taxon>Magnoliopsida</taxon>
        <taxon>Liliopsida</taxon>
        <taxon>Poales</taxon>
        <taxon>Poaceae</taxon>
        <taxon>PACMAD clade</taxon>
        <taxon>Panicoideae</taxon>
        <taxon>Andropogonodae</taxon>
        <taxon>Paspaleae</taxon>
        <taxon>Paspalinae</taxon>
        <taxon>Paspalum</taxon>
    </lineage>
</organism>
<dbReference type="AlphaFoldDB" id="A0AAQ3PF22"/>